<dbReference type="Gene3D" id="3.30.60.270">
    <property type="match status" value="1"/>
</dbReference>
<keyword evidence="4" id="KW-0812">Transmembrane</keyword>
<proteinExistence type="predicted"/>
<evidence type="ECO:0000313" key="8">
    <source>
        <dbReference type="Proteomes" id="UP000816034"/>
    </source>
</evidence>
<dbReference type="PANTHER" id="PTHR12106:SF27">
    <property type="entry name" value="SORTILIN-RELATED RECEPTOR"/>
    <property type="match status" value="1"/>
</dbReference>
<accession>A0AA88H687</accession>
<dbReference type="SMART" id="SM00602">
    <property type="entry name" value="VPS10"/>
    <property type="match status" value="1"/>
</dbReference>
<evidence type="ECO:0000259" key="6">
    <source>
        <dbReference type="SMART" id="SM00602"/>
    </source>
</evidence>
<evidence type="ECO:0000256" key="4">
    <source>
        <dbReference type="SAM" id="Phobius"/>
    </source>
</evidence>
<dbReference type="PANTHER" id="PTHR12106">
    <property type="entry name" value="SORTILIN RELATED"/>
    <property type="match status" value="1"/>
</dbReference>
<dbReference type="GO" id="GO:0016020">
    <property type="term" value="C:membrane"/>
    <property type="evidence" value="ECO:0007669"/>
    <property type="project" value="InterPro"/>
</dbReference>
<keyword evidence="4" id="KW-0472">Membrane</keyword>
<dbReference type="Gene3D" id="2.10.70.80">
    <property type="match status" value="1"/>
</dbReference>
<dbReference type="SUPFAM" id="SSF110296">
    <property type="entry name" value="Oligoxyloglucan reducing end-specific cellobiohydrolase"/>
    <property type="match status" value="1"/>
</dbReference>
<feature type="region of interest" description="Disordered" evidence="3">
    <location>
        <begin position="800"/>
        <end position="840"/>
    </location>
</feature>
<dbReference type="RefSeq" id="XP_044556038.1">
    <property type="nucleotide sequence ID" value="XM_044693488.1"/>
</dbReference>
<gene>
    <name evidence="7" type="ORF">C9374_003908</name>
</gene>
<dbReference type="EMBL" id="PYSW02000001">
    <property type="protein sequence ID" value="KAG2394144.1"/>
    <property type="molecule type" value="Genomic_DNA"/>
</dbReference>
<dbReference type="Pfam" id="PF15902">
    <property type="entry name" value="Sortilin-Vps10"/>
    <property type="match status" value="1"/>
</dbReference>
<dbReference type="InterPro" id="IPR031777">
    <property type="entry name" value="Sortilin_C"/>
</dbReference>
<evidence type="ECO:0000313" key="7">
    <source>
        <dbReference type="EMBL" id="KAG2394144.1"/>
    </source>
</evidence>
<feature type="compositionally biased region" description="Acidic residues" evidence="3">
    <location>
        <begin position="808"/>
        <end position="829"/>
    </location>
</feature>
<feature type="transmembrane region" description="Helical" evidence="4">
    <location>
        <begin position="727"/>
        <end position="748"/>
    </location>
</feature>
<evidence type="ECO:0000256" key="1">
    <source>
        <dbReference type="ARBA" id="ARBA00022737"/>
    </source>
</evidence>
<evidence type="ECO:0000256" key="2">
    <source>
        <dbReference type="ARBA" id="ARBA00023180"/>
    </source>
</evidence>
<dbReference type="Proteomes" id="UP000816034">
    <property type="component" value="Unassembled WGS sequence"/>
</dbReference>
<dbReference type="AlphaFoldDB" id="A0AA88H687"/>
<keyword evidence="4" id="KW-1133">Transmembrane helix</keyword>
<dbReference type="Pfam" id="PF15901">
    <property type="entry name" value="Sortilin_C"/>
    <property type="match status" value="1"/>
</dbReference>
<dbReference type="InterPro" id="IPR006581">
    <property type="entry name" value="VPS10"/>
</dbReference>
<dbReference type="InterPro" id="IPR050310">
    <property type="entry name" value="VPS10-sortilin"/>
</dbReference>
<feature type="chain" id="PRO_5041743893" description="VPS10 domain-containing protein" evidence="5">
    <location>
        <begin position="16"/>
        <end position="840"/>
    </location>
</feature>
<dbReference type="GO" id="GO:0006892">
    <property type="term" value="P:post-Golgi vesicle-mediated transport"/>
    <property type="evidence" value="ECO:0007669"/>
    <property type="project" value="TreeGrafter"/>
</dbReference>
<evidence type="ECO:0000256" key="5">
    <source>
        <dbReference type="SAM" id="SignalP"/>
    </source>
</evidence>
<reference evidence="7 8" key="1">
    <citation type="journal article" date="2018" name="BMC Genomics">
        <title>The genome of Naegleria lovaniensis, the basis for a comparative approach to unravel pathogenicity factors of the human pathogenic amoeba N. fowleri.</title>
        <authorList>
            <person name="Liechti N."/>
            <person name="Schurch N."/>
            <person name="Bruggmann R."/>
            <person name="Wittwer M."/>
        </authorList>
    </citation>
    <scope>NUCLEOTIDE SEQUENCE [LARGE SCALE GENOMIC DNA]</scope>
    <source>
        <strain evidence="7 8">ATCC 30569</strain>
    </source>
</reference>
<protein>
    <recommendedName>
        <fullName evidence="6">VPS10 domain-containing protein</fullName>
    </recommendedName>
</protein>
<feature type="domain" description="VPS10" evidence="6">
    <location>
        <begin position="39"/>
        <end position="725"/>
    </location>
</feature>
<comment type="caution">
    <text evidence="7">The sequence shown here is derived from an EMBL/GenBank/DDBJ whole genome shotgun (WGS) entry which is preliminary data.</text>
</comment>
<keyword evidence="8" id="KW-1185">Reference proteome</keyword>
<keyword evidence="2" id="KW-0325">Glycoprotein</keyword>
<name>A0AA88H687_NAELO</name>
<keyword evidence="5" id="KW-0732">Signal</keyword>
<dbReference type="GeneID" id="68096363"/>
<evidence type="ECO:0000256" key="3">
    <source>
        <dbReference type="SAM" id="MobiDB-lite"/>
    </source>
</evidence>
<feature type="signal peptide" evidence="5">
    <location>
        <begin position="1"/>
        <end position="15"/>
    </location>
</feature>
<dbReference type="GO" id="GO:0005794">
    <property type="term" value="C:Golgi apparatus"/>
    <property type="evidence" value="ECO:0007669"/>
    <property type="project" value="TreeGrafter"/>
</dbReference>
<organism evidence="7 8">
    <name type="scientific">Naegleria lovaniensis</name>
    <name type="common">Amoeba</name>
    <dbReference type="NCBI Taxonomy" id="51637"/>
    <lineage>
        <taxon>Eukaryota</taxon>
        <taxon>Discoba</taxon>
        <taxon>Heterolobosea</taxon>
        <taxon>Tetramitia</taxon>
        <taxon>Eutetramitia</taxon>
        <taxon>Vahlkampfiidae</taxon>
        <taxon>Naegleria</taxon>
    </lineage>
</organism>
<keyword evidence="1" id="KW-0677">Repeat</keyword>
<dbReference type="InterPro" id="IPR031778">
    <property type="entry name" value="Sortilin_N"/>
</dbReference>
<sequence>MVITELFSLHVMVSAASLPTFKLNPIDGRISSLQYIGKNLIVVQTSDKFSYVSVDQGVNFYNLNQLLKTCEEYKCIDSVVKHPTDTNMFVLLSSKKNSQFICTNLNSLTGPQEIDKLSCVQRYLPKSTLDEESNSSAKNRYQQHAVLKYIFHPTIHDTLLVLMSDHNLYISYNLGSNFFKLKSGVKSISFANKESRMYSDTLLFGIKENEDGTSYFFSMDSRNRNEEDNEIIIHPRDFMMYGQFLFVATTEAPVTANGQSEYVAKLYVSSDNGHSFNRVRITNRNGVLEKSFVILDGSEGAVFINVQQEQVVASSSSSSQYSPRFGKVFLSDSRGVKYKESLWNNRKEGGHADFTKVKSLEGVYLANQIHTDDMSSVDIYDCNSCNGYEDCTNKCKTKSLITFDKMTWHYIQPPKVDAQGKPIQCSNCHLNIHGFTASSSSNYVKIQSHKDAVGIILANGNVGQYLDSKIVNTYMSRDGGLTWFEIAKGSYLYEILNHGGVLVTVKNNQPTVEIRYTLDEAETWISANFTDRANSPYHISKLYVNEKHDPLAKYMIIHGSGDTTGDILIRVDFSQVQERECNGINNPYDQNSDYEYFKPHSYSNNCFLGRVVEYTRRKRSAKCFNPQLTEDKPIKIKNCECTYADYDCDYGYDKKLLSQDKTTFTCTALSAQLEEESKSPSLSSCQTERYYNESRGFARLPGNTCVGGVSSKLDPIQRECPTAMSGWAIFILLLFFLVLFMFTILLVYKHSSRLQALFNPNRMRYRYNQLINDMSASEGSIEQDIENNRNQYEIHNNEDVFDNRIEQSDDEDFGLDVTEEEQEAPEEMDERGLFKASHQQ</sequence>